<keyword evidence="1" id="KW-1133">Transmembrane helix</keyword>
<protein>
    <submittedName>
        <fullName evidence="3">M20/M25/M40 family metallo-hydrolase</fullName>
    </submittedName>
</protein>
<dbReference type="InterPro" id="IPR045175">
    <property type="entry name" value="M28_fam"/>
</dbReference>
<gene>
    <name evidence="3" type="ORF">E3U44_13620</name>
</gene>
<keyword evidence="1" id="KW-0472">Membrane</keyword>
<evidence type="ECO:0000256" key="1">
    <source>
        <dbReference type="SAM" id="Phobius"/>
    </source>
</evidence>
<dbReference type="Proteomes" id="UP000294325">
    <property type="component" value="Chromosome"/>
</dbReference>
<name>A0A4P7C2F5_9GAMM</name>
<dbReference type="PANTHER" id="PTHR12147">
    <property type="entry name" value="METALLOPEPTIDASE M28 FAMILY MEMBER"/>
    <property type="match status" value="1"/>
</dbReference>
<dbReference type="Pfam" id="PF04389">
    <property type="entry name" value="Peptidase_M28"/>
    <property type="match status" value="1"/>
</dbReference>
<reference evidence="3 4" key="1">
    <citation type="submission" date="2019-03" db="EMBL/GenBank/DDBJ databases">
        <title>The genome sequence of Nitrosococcus wardiae strain D1FHST reveals the archetypal metabolic capacity of ammonia-oxidizing Gammaproteobacteria.</title>
        <authorList>
            <person name="Wang L."/>
            <person name="Lim C.K."/>
            <person name="Hanson T.E."/>
            <person name="Dang H."/>
            <person name="Klotz M.G."/>
        </authorList>
    </citation>
    <scope>NUCLEOTIDE SEQUENCE [LARGE SCALE GENOMIC DNA]</scope>
    <source>
        <strain evidence="3 4">D1FHS</strain>
    </source>
</reference>
<keyword evidence="4" id="KW-1185">Reference proteome</keyword>
<dbReference type="KEGG" id="nwr:E3U44_13620"/>
<keyword evidence="3" id="KW-0378">Hydrolase</keyword>
<accession>A0A4P7C2F5</accession>
<evidence type="ECO:0000313" key="4">
    <source>
        <dbReference type="Proteomes" id="UP000294325"/>
    </source>
</evidence>
<dbReference type="SUPFAM" id="SSF53187">
    <property type="entry name" value="Zn-dependent exopeptidases"/>
    <property type="match status" value="1"/>
</dbReference>
<dbReference type="PANTHER" id="PTHR12147:SF26">
    <property type="entry name" value="PEPTIDASE M28 DOMAIN-CONTAINING PROTEIN"/>
    <property type="match status" value="1"/>
</dbReference>
<dbReference type="AlphaFoldDB" id="A0A4P7C2F5"/>
<dbReference type="EMBL" id="CP038033">
    <property type="protein sequence ID" value="QBQ56581.1"/>
    <property type="molecule type" value="Genomic_DNA"/>
</dbReference>
<dbReference type="Gene3D" id="3.40.630.10">
    <property type="entry name" value="Zn peptidases"/>
    <property type="match status" value="1"/>
</dbReference>
<keyword evidence="1" id="KW-0812">Transmembrane</keyword>
<evidence type="ECO:0000313" key="3">
    <source>
        <dbReference type="EMBL" id="QBQ56581.1"/>
    </source>
</evidence>
<feature type="transmembrane region" description="Helical" evidence="1">
    <location>
        <begin position="6"/>
        <end position="28"/>
    </location>
</feature>
<dbReference type="GO" id="GO:0006508">
    <property type="term" value="P:proteolysis"/>
    <property type="evidence" value="ECO:0007669"/>
    <property type="project" value="InterPro"/>
</dbReference>
<dbReference type="InterPro" id="IPR007484">
    <property type="entry name" value="Peptidase_M28"/>
</dbReference>
<dbReference type="GO" id="GO:0008235">
    <property type="term" value="F:metalloexopeptidase activity"/>
    <property type="evidence" value="ECO:0007669"/>
    <property type="project" value="InterPro"/>
</dbReference>
<organism evidence="3 4">
    <name type="scientific">Nitrosococcus wardiae</name>
    <dbReference type="NCBI Taxonomy" id="1814290"/>
    <lineage>
        <taxon>Bacteria</taxon>
        <taxon>Pseudomonadati</taxon>
        <taxon>Pseudomonadota</taxon>
        <taxon>Gammaproteobacteria</taxon>
        <taxon>Chromatiales</taxon>
        <taxon>Chromatiaceae</taxon>
        <taxon>Nitrosococcus</taxon>
    </lineage>
</organism>
<sequence length="333" mass="37446">MSSGKGFVVVAVILVLVVLLGGTYRVLFHMPGQSYRGMPPPLASEEKALRDRLQEHVRVLSHQIGERHYWEPNHKLNAAVYIEQTFRNTGYEPVRHAVQTHERLFDNIEVTLRGDRLQDESLVIGAHYDTVRGSPGADDNASGIAVLLELARLLHDAKPDRTLRLVAFANEEAPFFGTQAMGSLNYARQTRADGENIVGMISLEMLGYYTRERDSQHYPPLLGYLYPDTGNFVAFVGNMASRQLVRDVIEAFREHATVPSEGLAAPELLEAIRRSDHWAFWERGYPAIMLTDTANFRNPYYHGPSDTYPTLDYESMARLTAALAQAVADMARQ</sequence>
<evidence type="ECO:0000259" key="2">
    <source>
        <dbReference type="Pfam" id="PF04389"/>
    </source>
</evidence>
<proteinExistence type="predicted"/>
<feature type="domain" description="Peptidase M28" evidence="2">
    <location>
        <begin position="107"/>
        <end position="326"/>
    </location>
</feature>
<dbReference type="OrthoDB" id="9778250at2"/>